<reference evidence="17" key="1">
    <citation type="journal article" date="2020" name="Stud. Mycol.">
        <title>101 Dothideomycetes genomes: a test case for predicting lifestyles and emergence of pathogens.</title>
        <authorList>
            <person name="Haridas S."/>
            <person name="Albert R."/>
            <person name="Binder M."/>
            <person name="Bloem J."/>
            <person name="Labutti K."/>
            <person name="Salamov A."/>
            <person name="Andreopoulos B."/>
            <person name="Baker S."/>
            <person name="Barry K."/>
            <person name="Bills G."/>
            <person name="Bluhm B."/>
            <person name="Cannon C."/>
            <person name="Castanera R."/>
            <person name="Culley D."/>
            <person name="Daum C."/>
            <person name="Ezra D."/>
            <person name="Gonzalez J."/>
            <person name="Henrissat B."/>
            <person name="Kuo A."/>
            <person name="Liang C."/>
            <person name="Lipzen A."/>
            <person name="Lutzoni F."/>
            <person name="Magnuson J."/>
            <person name="Mondo S."/>
            <person name="Nolan M."/>
            <person name="Ohm R."/>
            <person name="Pangilinan J."/>
            <person name="Park H.-J."/>
            <person name="Ramirez L."/>
            <person name="Alfaro M."/>
            <person name="Sun H."/>
            <person name="Tritt A."/>
            <person name="Yoshinaga Y."/>
            <person name="Zwiers L.-H."/>
            <person name="Turgeon B."/>
            <person name="Goodwin S."/>
            <person name="Spatafora J."/>
            <person name="Crous P."/>
            <person name="Grigoriev I."/>
        </authorList>
    </citation>
    <scope>NUCLEOTIDE SEQUENCE</scope>
    <source>
        <strain evidence="17">CBS 113818</strain>
    </source>
</reference>
<evidence type="ECO:0000256" key="3">
    <source>
        <dbReference type="ARBA" id="ARBA00010609"/>
    </source>
</evidence>
<dbReference type="PANTHER" id="PTHR11709">
    <property type="entry name" value="MULTI-COPPER OXIDASE"/>
    <property type="match status" value="1"/>
</dbReference>
<evidence type="ECO:0000256" key="4">
    <source>
        <dbReference type="ARBA" id="ARBA00012297"/>
    </source>
</evidence>
<evidence type="ECO:0000256" key="6">
    <source>
        <dbReference type="ARBA" id="ARBA00022729"/>
    </source>
</evidence>
<feature type="domain" description="Plastocyanin-like" evidence="14">
    <location>
        <begin position="198"/>
        <end position="340"/>
    </location>
</feature>
<feature type="signal peptide" evidence="13">
    <location>
        <begin position="1"/>
        <end position="23"/>
    </location>
</feature>
<dbReference type="Proteomes" id="UP000799424">
    <property type="component" value="Unassembled WGS sequence"/>
</dbReference>
<keyword evidence="12" id="KW-0439">Lignin degradation</keyword>
<dbReference type="CDD" id="cd13880">
    <property type="entry name" value="CuRO_2_MaLCC_like"/>
    <property type="match status" value="1"/>
</dbReference>
<dbReference type="InterPro" id="IPR033138">
    <property type="entry name" value="Cu_oxidase_CS"/>
</dbReference>
<organism evidence="17 18">
    <name type="scientific">Ophiobolus disseminans</name>
    <dbReference type="NCBI Taxonomy" id="1469910"/>
    <lineage>
        <taxon>Eukaryota</taxon>
        <taxon>Fungi</taxon>
        <taxon>Dikarya</taxon>
        <taxon>Ascomycota</taxon>
        <taxon>Pezizomycotina</taxon>
        <taxon>Dothideomycetes</taxon>
        <taxon>Pleosporomycetidae</taxon>
        <taxon>Pleosporales</taxon>
        <taxon>Pleosporineae</taxon>
        <taxon>Phaeosphaeriaceae</taxon>
        <taxon>Ophiobolus</taxon>
    </lineage>
</organism>
<evidence type="ECO:0000256" key="9">
    <source>
        <dbReference type="ARBA" id="ARBA00023008"/>
    </source>
</evidence>
<evidence type="ECO:0000259" key="15">
    <source>
        <dbReference type="Pfam" id="PF07731"/>
    </source>
</evidence>
<dbReference type="CDD" id="cd13854">
    <property type="entry name" value="CuRO_1_MaLCC_like"/>
    <property type="match status" value="1"/>
</dbReference>
<dbReference type="OrthoDB" id="2121828at2759"/>
<dbReference type="Pfam" id="PF07731">
    <property type="entry name" value="Cu-oxidase_2"/>
    <property type="match status" value="1"/>
</dbReference>
<dbReference type="GO" id="GO:0046274">
    <property type="term" value="P:lignin catabolic process"/>
    <property type="evidence" value="ECO:0007669"/>
    <property type="project" value="UniProtKB-KW"/>
</dbReference>
<evidence type="ECO:0000256" key="8">
    <source>
        <dbReference type="ARBA" id="ARBA00023002"/>
    </source>
</evidence>
<evidence type="ECO:0000256" key="10">
    <source>
        <dbReference type="ARBA" id="ARBA00023157"/>
    </source>
</evidence>
<keyword evidence="7" id="KW-0677">Repeat</keyword>
<dbReference type="PROSITE" id="PS00080">
    <property type="entry name" value="MULTICOPPER_OXIDASE2"/>
    <property type="match status" value="1"/>
</dbReference>
<evidence type="ECO:0000256" key="12">
    <source>
        <dbReference type="ARBA" id="ARBA00023185"/>
    </source>
</evidence>
<keyword evidence="10" id="KW-1015">Disulfide bond</keyword>
<dbReference type="Gene3D" id="2.60.40.420">
    <property type="entry name" value="Cupredoxins - blue copper proteins"/>
    <property type="match status" value="3"/>
</dbReference>
<keyword evidence="5" id="KW-0479">Metal-binding</keyword>
<evidence type="ECO:0000256" key="1">
    <source>
        <dbReference type="ARBA" id="ARBA00000349"/>
    </source>
</evidence>
<gene>
    <name evidence="17" type="ORF">CC86DRAFT_471787</name>
</gene>
<dbReference type="EMBL" id="MU006243">
    <property type="protein sequence ID" value="KAF2819688.1"/>
    <property type="molecule type" value="Genomic_DNA"/>
</dbReference>
<evidence type="ECO:0000256" key="2">
    <source>
        <dbReference type="ARBA" id="ARBA00001935"/>
    </source>
</evidence>
<comment type="cofactor">
    <cofactor evidence="2">
        <name>Cu cation</name>
        <dbReference type="ChEBI" id="CHEBI:23378"/>
    </cofactor>
</comment>
<comment type="catalytic activity">
    <reaction evidence="1">
        <text>4 hydroquinone + O2 = 4 benzosemiquinone + 2 H2O</text>
        <dbReference type="Rhea" id="RHEA:11276"/>
        <dbReference type="ChEBI" id="CHEBI:15377"/>
        <dbReference type="ChEBI" id="CHEBI:15379"/>
        <dbReference type="ChEBI" id="CHEBI:17594"/>
        <dbReference type="ChEBI" id="CHEBI:17977"/>
        <dbReference type="EC" id="1.10.3.2"/>
    </reaction>
</comment>
<dbReference type="InterPro" id="IPR001117">
    <property type="entry name" value="Cu-oxidase_2nd"/>
</dbReference>
<dbReference type="Pfam" id="PF07732">
    <property type="entry name" value="Cu-oxidase_3"/>
    <property type="match status" value="1"/>
</dbReference>
<dbReference type="Pfam" id="PF00394">
    <property type="entry name" value="Cu-oxidase"/>
    <property type="match status" value="1"/>
</dbReference>
<dbReference type="GO" id="GO:0005507">
    <property type="term" value="F:copper ion binding"/>
    <property type="evidence" value="ECO:0007669"/>
    <property type="project" value="InterPro"/>
</dbReference>
<evidence type="ECO:0000313" key="18">
    <source>
        <dbReference type="Proteomes" id="UP000799424"/>
    </source>
</evidence>
<evidence type="ECO:0000256" key="13">
    <source>
        <dbReference type="SAM" id="SignalP"/>
    </source>
</evidence>
<dbReference type="FunFam" id="2.60.40.420:FF:000038">
    <property type="entry name" value="Extracellular dihydrogeodin oxidase/laccase"/>
    <property type="match status" value="1"/>
</dbReference>
<keyword evidence="9" id="KW-0186">Copper</keyword>
<evidence type="ECO:0000259" key="16">
    <source>
        <dbReference type="Pfam" id="PF07732"/>
    </source>
</evidence>
<evidence type="ECO:0000313" key="17">
    <source>
        <dbReference type="EMBL" id="KAF2819688.1"/>
    </source>
</evidence>
<dbReference type="InterPro" id="IPR045087">
    <property type="entry name" value="Cu-oxidase_fam"/>
</dbReference>
<dbReference type="InterPro" id="IPR011707">
    <property type="entry name" value="Cu-oxidase-like_N"/>
</dbReference>
<dbReference type="FunFam" id="2.60.40.420:FF:000046">
    <property type="entry name" value="Multicopper oxidase"/>
    <property type="match status" value="1"/>
</dbReference>
<evidence type="ECO:0000256" key="7">
    <source>
        <dbReference type="ARBA" id="ARBA00022737"/>
    </source>
</evidence>
<feature type="domain" description="Plastocyanin-like" evidence="16">
    <location>
        <begin position="73"/>
        <end position="187"/>
    </location>
</feature>
<dbReference type="CDD" id="cd13901">
    <property type="entry name" value="CuRO_3_MaLCC_like"/>
    <property type="match status" value="1"/>
</dbReference>
<evidence type="ECO:0000256" key="5">
    <source>
        <dbReference type="ARBA" id="ARBA00022723"/>
    </source>
</evidence>
<keyword evidence="6 13" id="KW-0732">Signal</keyword>
<dbReference type="FunFam" id="2.60.40.420:FF:000021">
    <property type="entry name" value="Extracellular dihydrogeodin oxidase/laccase"/>
    <property type="match status" value="1"/>
</dbReference>
<keyword evidence="11" id="KW-0325">Glycoprotein</keyword>
<name>A0A6A6ZFP5_9PLEO</name>
<accession>A0A6A6ZFP5</accession>
<keyword evidence="18" id="KW-1185">Reference proteome</keyword>
<keyword evidence="8" id="KW-0560">Oxidoreductase</keyword>
<evidence type="ECO:0000259" key="14">
    <source>
        <dbReference type="Pfam" id="PF00394"/>
    </source>
</evidence>
<dbReference type="InterPro" id="IPR008972">
    <property type="entry name" value="Cupredoxin"/>
</dbReference>
<feature type="chain" id="PRO_5025681608" description="laccase" evidence="13">
    <location>
        <begin position="24"/>
        <end position="569"/>
    </location>
</feature>
<proteinExistence type="inferred from homology"/>
<comment type="similarity">
    <text evidence="3">Belongs to the multicopper oxidase family.</text>
</comment>
<sequence>MKSFYTLVSFVAIAIALPAPQLATPSQNSSIITSVCNGNTADDRSVWCDQSIDTDWNHVVPDTGVIREYWLDITNMTVSPDGFERVALGVNNSIPGPKIEANWGDTLKIHVRNSLKANGTTMHWHGFRQNYTVQNDGVPSIIQCPDAPNRTHTYTFRATQYGTTWYHSHYALQAWMGVFGPIVIHGPTTADFEEELEPIMINDWSHQTVDALWHSAQASGPPPLQNALINGKGTFKGAGERYGMTFEAGKRYKLRFINSAIDTHFKLSLDGHKMKVVAMDFVPVTPFEVDVLDITMGQRYDVIITASQAPDNYWFRAIPQAACSNNLNSNDIRAVVRYKNSPSLTADPTTTAWNQTDSCNDVSASLLAPHVKHNVTSPIKQDTELDISFFRDTNKLFKWDIGLASMRVEWDEPSLLQIAQGNATWEGAENVYLLPEANQWVYWVIDTKLPIPHPIHLHGHDFYILAQEASATFNSSVKLNLDNPPRRDVANLPASGYMVIAFLTDNPGAWLMHCHIGWHVAEGLALQFVERQTEITALLDVKELQETCKAWEDFQSEKSTYIEQDDSGV</sequence>
<feature type="domain" description="Plastocyanin-like" evidence="15">
    <location>
        <begin position="408"/>
        <end position="532"/>
    </location>
</feature>
<dbReference type="InterPro" id="IPR002355">
    <property type="entry name" value="Cu_oxidase_Cu_BS"/>
</dbReference>
<dbReference type="GO" id="GO:0052716">
    <property type="term" value="F:hydroquinone:oxygen oxidoreductase activity"/>
    <property type="evidence" value="ECO:0007669"/>
    <property type="project" value="UniProtKB-EC"/>
</dbReference>
<dbReference type="AlphaFoldDB" id="A0A6A6ZFP5"/>
<dbReference type="PANTHER" id="PTHR11709:SF502">
    <property type="entry name" value="MULTICOPPER OXIDASE"/>
    <property type="match status" value="1"/>
</dbReference>
<evidence type="ECO:0000256" key="11">
    <source>
        <dbReference type="ARBA" id="ARBA00023180"/>
    </source>
</evidence>
<dbReference type="SUPFAM" id="SSF49503">
    <property type="entry name" value="Cupredoxins"/>
    <property type="match status" value="3"/>
</dbReference>
<dbReference type="InterPro" id="IPR011706">
    <property type="entry name" value="Cu-oxidase_C"/>
</dbReference>
<dbReference type="PROSITE" id="PS00079">
    <property type="entry name" value="MULTICOPPER_OXIDASE1"/>
    <property type="match status" value="1"/>
</dbReference>
<dbReference type="EC" id="1.10.3.2" evidence="4"/>
<protein>
    <recommendedName>
        <fullName evidence="4">laccase</fullName>
        <ecNumber evidence="4">1.10.3.2</ecNumber>
    </recommendedName>
</protein>